<dbReference type="PANTHER" id="PTHR48104">
    <property type="entry name" value="METACASPASE-4"/>
    <property type="match status" value="1"/>
</dbReference>
<evidence type="ECO:0000313" key="4">
    <source>
        <dbReference type="EMBL" id="SFR28100.1"/>
    </source>
</evidence>
<keyword evidence="2" id="KW-1133">Transmembrane helix</keyword>
<evidence type="ECO:0000313" key="5">
    <source>
        <dbReference type="Proteomes" id="UP000198583"/>
    </source>
</evidence>
<organism evidence="4 5">
    <name type="scientific">Lentzea waywayandensis</name>
    <dbReference type="NCBI Taxonomy" id="84724"/>
    <lineage>
        <taxon>Bacteria</taxon>
        <taxon>Bacillati</taxon>
        <taxon>Actinomycetota</taxon>
        <taxon>Actinomycetes</taxon>
        <taxon>Pseudonocardiales</taxon>
        <taxon>Pseudonocardiaceae</taxon>
        <taxon>Lentzea</taxon>
    </lineage>
</organism>
<dbReference type="AlphaFoldDB" id="A0A1I6FDV1"/>
<feature type="region of interest" description="Disordered" evidence="1">
    <location>
        <begin position="604"/>
        <end position="632"/>
    </location>
</feature>
<dbReference type="GO" id="GO:0005737">
    <property type="term" value="C:cytoplasm"/>
    <property type="evidence" value="ECO:0007669"/>
    <property type="project" value="TreeGrafter"/>
</dbReference>
<reference evidence="5" key="1">
    <citation type="submission" date="2016-10" db="EMBL/GenBank/DDBJ databases">
        <authorList>
            <person name="Varghese N."/>
            <person name="Submissions S."/>
        </authorList>
    </citation>
    <scope>NUCLEOTIDE SEQUENCE [LARGE SCALE GENOMIC DNA]</scope>
    <source>
        <strain evidence="5">DSM 44232</strain>
    </source>
</reference>
<dbReference type="GO" id="GO:0004197">
    <property type="term" value="F:cysteine-type endopeptidase activity"/>
    <property type="evidence" value="ECO:0007669"/>
    <property type="project" value="InterPro"/>
</dbReference>
<dbReference type="GO" id="GO:0006508">
    <property type="term" value="P:proteolysis"/>
    <property type="evidence" value="ECO:0007669"/>
    <property type="project" value="InterPro"/>
</dbReference>
<dbReference type="Pfam" id="PF00656">
    <property type="entry name" value="Peptidase_C14"/>
    <property type="match status" value="1"/>
</dbReference>
<dbReference type="OrthoDB" id="8447555at2"/>
<dbReference type="EMBL" id="FOYL01000012">
    <property type="protein sequence ID" value="SFR28100.1"/>
    <property type="molecule type" value="Genomic_DNA"/>
</dbReference>
<keyword evidence="2" id="KW-0812">Transmembrane</keyword>
<dbReference type="InterPro" id="IPR011600">
    <property type="entry name" value="Pept_C14_caspase"/>
</dbReference>
<dbReference type="RefSeq" id="WP_093603792.1">
    <property type="nucleotide sequence ID" value="NZ_FOYL01000012.1"/>
</dbReference>
<dbReference type="Proteomes" id="UP000198583">
    <property type="component" value="Unassembled WGS sequence"/>
</dbReference>
<evidence type="ECO:0000256" key="1">
    <source>
        <dbReference type="SAM" id="MobiDB-lite"/>
    </source>
</evidence>
<gene>
    <name evidence="4" type="ORF">SAMN04488564_112211</name>
</gene>
<sequence>MKRALLIGSQIQGLTGVHGDIELMDDALSKLGFDTIPSIEKNATTDAIFDRYRTLIQDSGPDDTVVVYYSGHGGRMRNPLADQDPTLPTWLQYIVPTDADDRSNGRARCVLAEELSELQHQLTEKTTNVTVILDCCHSARMSRRRGALPKATQLAFPEEDLVSRWTEVRARHHRTGDGNLHAVRVVACSPDQSAYEDYIPALGAQHGMLTGALVPLLTDAGGTITWLDALELMRNAVTTEQRPDVEGPAERLLFSLRTRDAVGVLPVRVENGRTVLPDAAIFGVARGDRYDLRAPGADILVHDAIVDDFVDGDAVLRHDGPAHLPAGTSAWPVEVALTRRPVAVVPPGAPRRDELAAELSDTAGVVPVEAGAEAFATARVEGDHVFLLDGGGEPLNAQPMSHTEAVEAVRKLAIAEHVRTLPSGAGDASLPRDVTVSYVRVLPNGDKTEISSGDHLHVGDRLFMRISNSSNGQRYACVFDIGLAGAVTPLTTSQPSGVTLAENETYELGHDWRGGIPLVWPETLPKGAPRLESFVTVIADLQVDRLGRLGQRGLTRGHDQNALEHLVTDLAVGTRDVPRLGSVGGVRWRVERFDFLLHPTARPTADEPGFEIDERPDPSLRSLTPRGTTPPTHVSVRLKELTVHNNLAFLKSRVRVDAVVITAAQTGDPYRASTMRFDRIGDGHRLPFDDVLIYDGPVARFLDIAIWVAKDDTREADLADLLVQQTADKDVAAAIVTLAALAVAAPAAAAVAGGAAAVAVLVRTAAKVLTALQGKSIGVYRTTLLPHQAFGAVDGVGRHPAQGLIKAQDMSFAFEVIAAPTA</sequence>
<dbReference type="STRING" id="84724.SAMN04488564_112211"/>
<accession>A0A1I6FDV1</accession>
<dbReference type="PANTHER" id="PTHR48104:SF30">
    <property type="entry name" value="METACASPASE-1"/>
    <property type="match status" value="1"/>
</dbReference>
<protein>
    <submittedName>
        <fullName evidence="4">Caspase domain-containing protein</fullName>
    </submittedName>
</protein>
<feature type="transmembrane region" description="Helical" evidence="2">
    <location>
        <begin position="731"/>
        <end position="762"/>
    </location>
</feature>
<dbReference type="InterPro" id="IPR050452">
    <property type="entry name" value="Metacaspase"/>
</dbReference>
<evidence type="ECO:0000256" key="2">
    <source>
        <dbReference type="SAM" id="Phobius"/>
    </source>
</evidence>
<dbReference type="SUPFAM" id="SSF52129">
    <property type="entry name" value="Caspase-like"/>
    <property type="match status" value="1"/>
</dbReference>
<proteinExistence type="predicted"/>
<feature type="compositionally biased region" description="Polar residues" evidence="1">
    <location>
        <begin position="621"/>
        <end position="632"/>
    </location>
</feature>
<keyword evidence="2" id="KW-0472">Membrane</keyword>
<dbReference type="InterPro" id="IPR029030">
    <property type="entry name" value="Caspase-like_dom_sf"/>
</dbReference>
<name>A0A1I6FDV1_9PSEU</name>
<keyword evidence="5" id="KW-1185">Reference proteome</keyword>
<feature type="domain" description="Peptidase C14 caspase" evidence="3">
    <location>
        <begin position="2"/>
        <end position="245"/>
    </location>
</feature>
<evidence type="ECO:0000259" key="3">
    <source>
        <dbReference type="Pfam" id="PF00656"/>
    </source>
</evidence>
<dbReference type="Gene3D" id="3.40.50.1460">
    <property type="match status" value="1"/>
</dbReference>